<evidence type="ECO:0000256" key="1">
    <source>
        <dbReference type="SAM" id="MobiDB-lite"/>
    </source>
</evidence>
<evidence type="ECO:0000313" key="2">
    <source>
        <dbReference type="EMBL" id="UTW12518.1"/>
    </source>
</evidence>
<sequence length="125" mass="14116">MSNDNITEWLMSLSMEDLLDLDYKLKAKIKVMAQEKAAEEERLEQARLEQLRLDKERQERQAEEAQQRAQAKPGPRPLPTNLYASVDQLAACQGLDISGLMNEIARKAAQKPKPKPKTGSGNGRR</sequence>
<name>A0ABY5HJQ7_9GAMM</name>
<dbReference type="RefSeq" id="WP_255854609.1">
    <property type="nucleotide sequence ID" value="NZ_CP073347.1"/>
</dbReference>
<feature type="region of interest" description="Disordered" evidence="1">
    <location>
        <begin position="52"/>
        <end position="81"/>
    </location>
</feature>
<evidence type="ECO:0000313" key="3">
    <source>
        <dbReference type="Proteomes" id="UP001058461"/>
    </source>
</evidence>
<proteinExistence type="predicted"/>
<gene>
    <name evidence="2" type="ORF">KDW95_02200</name>
</gene>
<accession>A0ABY5HJQ7</accession>
<keyword evidence="3" id="KW-1185">Reference proteome</keyword>
<dbReference type="Proteomes" id="UP001058461">
    <property type="component" value="Chromosome"/>
</dbReference>
<reference evidence="2" key="1">
    <citation type="submission" date="2021-04" db="EMBL/GenBank/DDBJ databases">
        <title>Oceanospirillales bacteria with DddD are important DMSP degraders in coastal seawater.</title>
        <authorList>
            <person name="Liu J."/>
        </authorList>
    </citation>
    <scope>NUCLEOTIDE SEQUENCE</scope>
    <source>
        <strain evidence="2">D13-1</strain>
    </source>
</reference>
<feature type="compositionally biased region" description="Basic and acidic residues" evidence="1">
    <location>
        <begin position="52"/>
        <end position="66"/>
    </location>
</feature>
<organism evidence="2 3">
    <name type="scientific">Marinobacterium rhizophilum</name>
    <dbReference type="NCBI Taxonomy" id="420402"/>
    <lineage>
        <taxon>Bacteria</taxon>
        <taxon>Pseudomonadati</taxon>
        <taxon>Pseudomonadota</taxon>
        <taxon>Gammaproteobacteria</taxon>
        <taxon>Oceanospirillales</taxon>
        <taxon>Oceanospirillaceae</taxon>
        <taxon>Marinobacterium</taxon>
    </lineage>
</organism>
<dbReference type="EMBL" id="CP073347">
    <property type="protein sequence ID" value="UTW12518.1"/>
    <property type="molecule type" value="Genomic_DNA"/>
</dbReference>
<feature type="region of interest" description="Disordered" evidence="1">
    <location>
        <begin position="105"/>
        <end position="125"/>
    </location>
</feature>
<protein>
    <submittedName>
        <fullName evidence="2">Uncharacterized protein</fullName>
    </submittedName>
</protein>